<evidence type="ECO:0008006" key="3">
    <source>
        <dbReference type="Google" id="ProtNLM"/>
    </source>
</evidence>
<comment type="caution">
    <text evidence="1">The sequence shown here is derived from an EMBL/GenBank/DDBJ whole genome shotgun (WGS) entry which is preliminary data.</text>
</comment>
<reference evidence="1 2" key="1">
    <citation type="journal article" date="2019" name="PLoS Negl. Trop. Dis.">
        <title>Revisiting the worldwide diversity of Leptospira species in the environment.</title>
        <authorList>
            <person name="Vincent A.T."/>
            <person name="Schiettekatte O."/>
            <person name="Bourhy P."/>
            <person name="Veyrier F.J."/>
            <person name="Picardeau M."/>
        </authorList>
    </citation>
    <scope>NUCLEOTIDE SEQUENCE [LARGE SCALE GENOMIC DNA]</scope>
    <source>
        <strain evidence="1 2">201702445</strain>
    </source>
</reference>
<organism evidence="1 2">
    <name type="scientific">Leptospira yasudae</name>
    <dbReference type="NCBI Taxonomy" id="2202201"/>
    <lineage>
        <taxon>Bacteria</taxon>
        <taxon>Pseudomonadati</taxon>
        <taxon>Spirochaetota</taxon>
        <taxon>Spirochaetia</taxon>
        <taxon>Leptospirales</taxon>
        <taxon>Leptospiraceae</taxon>
        <taxon>Leptospira</taxon>
    </lineage>
</organism>
<dbReference type="AlphaFoldDB" id="A0A6N4QHG8"/>
<gene>
    <name evidence="1" type="ORF">EHQ83_16270</name>
</gene>
<dbReference type="EMBL" id="RQGM01000068">
    <property type="protein sequence ID" value="TGL80769.1"/>
    <property type="molecule type" value="Genomic_DNA"/>
</dbReference>
<sequence length="497" mass="58133">MDLRFPFDSYNWNRDSFEKNLLKRFFVQEVHRYLDQYLEENILQSETIHRMKHVIHEFSLRAPKVLVTKCIDGRVHGSKLKGYPVTTIRFGRTDGNIVSTNLNNFWFWNRIDRLINDAACNTPNTPALFIAYMHRSDLPGLGCAAHNHDDQAARKAIQEQTQAVRKMFRKDRLYVMEGITNTDSMAETLIFEDGTRLDTTEFIDNFDFKHPSDIFHKAFLKYPIKDPATARYVGFKTPEELFEEPELLFFNDFQTALCMKSYLIREMTSIVVSDDFESQKLIQPDLFSALIQKLFSVKDLPPLLIPALLYQSIWNITYSLNHRRKLSFLSEEEKWRILDHAEELICYGDGFELLQRNKAILVKTGRGNDTDALNVARRVLEKNRSKQPATERILIHLNVEISGELSAWEDINENIASKINTLLRNLEVVFQDVETIVLTTYSYRDQKRFYPIHTKDDPRITYPVDIFEGINSETLFSSMSLKSREAIYSMERMAKFI</sequence>
<dbReference type="Proteomes" id="UP000297613">
    <property type="component" value="Unassembled WGS sequence"/>
</dbReference>
<evidence type="ECO:0000313" key="1">
    <source>
        <dbReference type="EMBL" id="TGL80769.1"/>
    </source>
</evidence>
<evidence type="ECO:0000313" key="2">
    <source>
        <dbReference type="Proteomes" id="UP000297613"/>
    </source>
</evidence>
<protein>
    <recommendedName>
        <fullName evidence="3">Carbonic anhydrase</fullName>
    </recommendedName>
</protein>
<proteinExistence type="predicted"/>
<accession>A0A6N4QHG8</accession>
<name>A0A6N4QHG8_9LEPT</name>